<reference evidence="2" key="1">
    <citation type="journal article" date="2013" name="Mol. Plant Microbe Interact.">
        <title>Global aspects of pacC regulation of pathogenicity genes in Colletotrichum gloeosporioides as revealed by transcriptome analysis.</title>
        <authorList>
            <person name="Alkan N."/>
            <person name="Meng X."/>
            <person name="Friedlander G."/>
            <person name="Reuveni E."/>
            <person name="Sukno S."/>
            <person name="Sherman A."/>
            <person name="Thon M."/>
            <person name="Fluhr R."/>
            <person name="Prusky D."/>
        </authorList>
    </citation>
    <scope>NUCLEOTIDE SEQUENCE [LARGE SCALE GENOMIC DNA]</scope>
    <source>
        <strain evidence="2">Cg-14</strain>
    </source>
</reference>
<accession>T0LM53</accession>
<proteinExistence type="predicted"/>
<evidence type="ECO:0000313" key="2">
    <source>
        <dbReference type="Proteomes" id="UP000015530"/>
    </source>
</evidence>
<organism evidence="1 2">
    <name type="scientific">Colletotrichum gloeosporioides (strain Cg-14)</name>
    <name type="common">Anthracnose fungus</name>
    <name type="synonym">Glomerella cingulata</name>
    <dbReference type="NCBI Taxonomy" id="1237896"/>
    <lineage>
        <taxon>Eukaryota</taxon>
        <taxon>Fungi</taxon>
        <taxon>Dikarya</taxon>
        <taxon>Ascomycota</taxon>
        <taxon>Pezizomycotina</taxon>
        <taxon>Sordariomycetes</taxon>
        <taxon>Hypocreomycetidae</taxon>
        <taxon>Glomerellales</taxon>
        <taxon>Glomerellaceae</taxon>
        <taxon>Colletotrichum</taxon>
        <taxon>Colletotrichum gloeosporioides species complex</taxon>
    </lineage>
</organism>
<dbReference type="HOGENOM" id="CLU_3413089_0_0_1"/>
<gene>
    <name evidence="1" type="ORF">CGLO_11324</name>
</gene>
<dbReference type="Proteomes" id="UP000015530">
    <property type="component" value="Unassembled WGS sequence"/>
</dbReference>
<sequence length="28" mass="3417">MVNGKLEAYRNRRREAEYEIKQYKNLGS</sequence>
<dbReference type="AlphaFoldDB" id="T0LM53"/>
<protein>
    <submittedName>
        <fullName evidence="1">Uncharacterized protein</fullName>
    </submittedName>
</protein>
<evidence type="ECO:0000313" key="1">
    <source>
        <dbReference type="EMBL" id="EQB49350.1"/>
    </source>
</evidence>
<dbReference type="EMBL" id="AMYD01002358">
    <property type="protein sequence ID" value="EQB49350.1"/>
    <property type="molecule type" value="Genomic_DNA"/>
</dbReference>
<name>T0LM53_COLGC</name>
<comment type="caution">
    <text evidence="1">The sequence shown here is derived from an EMBL/GenBank/DDBJ whole genome shotgun (WGS) entry which is preliminary data.</text>
</comment>